<keyword evidence="4" id="KW-1185">Reference proteome</keyword>
<dbReference type="GO" id="GO:0016747">
    <property type="term" value="F:acyltransferase activity, transferring groups other than amino-acyl groups"/>
    <property type="evidence" value="ECO:0007669"/>
    <property type="project" value="InterPro"/>
</dbReference>
<feature type="domain" description="N-acetyltransferase" evidence="2">
    <location>
        <begin position="176"/>
        <end position="230"/>
    </location>
</feature>
<dbReference type="Pfam" id="PF13673">
    <property type="entry name" value="Acetyltransf_10"/>
    <property type="match status" value="1"/>
</dbReference>
<dbReference type="PANTHER" id="PTHR42791:SF2">
    <property type="entry name" value="N-ACETYLTRANSFERASE DOMAIN-CONTAINING PROTEIN"/>
    <property type="match status" value="1"/>
</dbReference>
<dbReference type="InterPro" id="IPR016181">
    <property type="entry name" value="Acyl_CoA_acyltransferase"/>
</dbReference>
<protein>
    <recommendedName>
        <fullName evidence="2">N-acetyltransferase domain-containing protein</fullName>
    </recommendedName>
</protein>
<dbReference type="SUPFAM" id="SSF55729">
    <property type="entry name" value="Acyl-CoA N-acyltransferases (Nat)"/>
    <property type="match status" value="1"/>
</dbReference>
<gene>
    <name evidence="3" type="ORF">N8I77_008223</name>
</gene>
<dbReference type="InterPro" id="IPR052523">
    <property type="entry name" value="Trichothecene_AcTrans"/>
</dbReference>
<dbReference type="Proteomes" id="UP001265746">
    <property type="component" value="Unassembled WGS sequence"/>
</dbReference>
<name>A0AAD9SCW0_PHOAM</name>
<dbReference type="EMBL" id="JAUJFL010000004">
    <property type="protein sequence ID" value="KAK2605384.1"/>
    <property type="molecule type" value="Genomic_DNA"/>
</dbReference>
<comment type="caution">
    <text evidence="3">The sequence shown here is derived from an EMBL/GenBank/DDBJ whole genome shotgun (WGS) entry which is preliminary data.</text>
</comment>
<evidence type="ECO:0000313" key="3">
    <source>
        <dbReference type="EMBL" id="KAK2605384.1"/>
    </source>
</evidence>
<evidence type="ECO:0000313" key="4">
    <source>
        <dbReference type="Proteomes" id="UP001265746"/>
    </source>
</evidence>
<accession>A0AAD9SCW0</accession>
<dbReference type="PANTHER" id="PTHR42791">
    <property type="entry name" value="GNAT FAMILY ACETYLTRANSFERASE"/>
    <property type="match status" value="1"/>
</dbReference>
<dbReference type="Gene3D" id="3.40.630.30">
    <property type="match status" value="1"/>
</dbReference>
<sequence>MALPFPIPAGLSPAFTMAAPTEADADSLAEIYYEAFRTDPSNTYWWPAEKEPMMQWMVPRIRNKMRDRSVRHFKVVDAQTGDMVAFARWDIPEGSIKFGEWLGGGGEADVSELVKGEGEPANGAAPASLTGDTEAPQPTSAHMEIPPGADAELCRDFFDGLSRMSSKWVTPDMLGLSLIATSTKYFKRGAAKALIVPMLDIADAEGVKVYLEATPAGKPVYEKLGFREVDVLEFNLDELTKDHHGVYKICIMIREPLKQ</sequence>
<dbReference type="AlphaFoldDB" id="A0AAD9SCW0"/>
<dbReference type="InterPro" id="IPR000182">
    <property type="entry name" value="GNAT_dom"/>
</dbReference>
<evidence type="ECO:0000259" key="2">
    <source>
        <dbReference type="Pfam" id="PF13673"/>
    </source>
</evidence>
<reference evidence="3" key="1">
    <citation type="submission" date="2023-06" db="EMBL/GenBank/DDBJ databases">
        <authorList>
            <person name="Noh H."/>
        </authorList>
    </citation>
    <scope>NUCLEOTIDE SEQUENCE</scope>
    <source>
        <strain evidence="3">DUCC20226</strain>
    </source>
</reference>
<feature type="region of interest" description="Disordered" evidence="1">
    <location>
        <begin position="117"/>
        <end position="146"/>
    </location>
</feature>
<evidence type="ECO:0000256" key="1">
    <source>
        <dbReference type="SAM" id="MobiDB-lite"/>
    </source>
</evidence>
<organism evidence="3 4">
    <name type="scientific">Phomopsis amygdali</name>
    <name type="common">Fusicoccum amygdali</name>
    <dbReference type="NCBI Taxonomy" id="1214568"/>
    <lineage>
        <taxon>Eukaryota</taxon>
        <taxon>Fungi</taxon>
        <taxon>Dikarya</taxon>
        <taxon>Ascomycota</taxon>
        <taxon>Pezizomycotina</taxon>
        <taxon>Sordariomycetes</taxon>
        <taxon>Sordariomycetidae</taxon>
        <taxon>Diaporthales</taxon>
        <taxon>Diaporthaceae</taxon>
        <taxon>Diaporthe</taxon>
    </lineage>
</organism>
<proteinExistence type="predicted"/>